<dbReference type="GO" id="GO:0043682">
    <property type="term" value="F:P-type divalent copper transporter activity"/>
    <property type="evidence" value="ECO:0007669"/>
    <property type="project" value="TreeGrafter"/>
</dbReference>
<dbReference type="FunFam" id="3.40.50.1000:FF:000333">
    <property type="entry name" value="Copper-transporting ATPase 2"/>
    <property type="match status" value="1"/>
</dbReference>
<dbReference type="CDD" id="cd00371">
    <property type="entry name" value="HMA"/>
    <property type="match status" value="2"/>
</dbReference>
<reference evidence="25" key="1">
    <citation type="submission" date="2020-08" db="EMBL/GenBank/DDBJ databases">
        <title>Functional genomics of gut bacteria from endangered species of beetles.</title>
        <authorList>
            <person name="Carlos-Shanley C."/>
        </authorList>
    </citation>
    <scope>NUCLEOTIDE SEQUENCE [LARGE SCALE GENOMIC DNA]</scope>
    <source>
        <strain evidence="25">S00060</strain>
    </source>
</reference>
<keyword evidence="5" id="KW-0813">Transport</keyword>
<dbReference type="InterPro" id="IPR006121">
    <property type="entry name" value="HMA_dom"/>
</dbReference>
<dbReference type="InterPro" id="IPR006122">
    <property type="entry name" value="HMA_Cu_ion-bd"/>
</dbReference>
<evidence type="ECO:0000256" key="7">
    <source>
        <dbReference type="ARBA" id="ARBA00022553"/>
    </source>
</evidence>
<keyword evidence="10" id="KW-0677">Repeat</keyword>
<dbReference type="InterPro" id="IPR027256">
    <property type="entry name" value="P-typ_ATPase_IB"/>
</dbReference>
<feature type="transmembrane region" description="Helical" evidence="23">
    <location>
        <begin position="164"/>
        <end position="188"/>
    </location>
</feature>
<dbReference type="InterPro" id="IPR036412">
    <property type="entry name" value="HAD-like_sf"/>
</dbReference>
<dbReference type="InterPro" id="IPR036163">
    <property type="entry name" value="HMA_dom_sf"/>
</dbReference>
<dbReference type="InterPro" id="IPR008250">
    <property type="entry name" value="ATPase_P-typ_transduc_dom_A_sf"/>
</dbReference>
<evidence type="ECO:0000256" key="5">
    <source>
        <dbReference type="ARBA" id="ARBA00022448"/>
    </source>
</evidence>
<evidence type="ECO:0000256" key="11">
    <source>
        <dbReference type="ARBA" id="ARBA00022741"/>
    </source>
</evidence>
<comment type="caution">
    <text evidence="25">The sequence shown here is derived from an EMBL/GenBank/DDBJ whole genome shotgun (WGS) entry which is preliminary data.</text>
</comment>
<evidence type="ECO:0000256" key="8">
    <source>
        <dbReference type="ARBA" id="ARBA00022692"/>
    </source>
</evidence>
<dbReference type="Pfam" id="PF00403">
    <property type="entry name" value="HMA"/>
    <property type="match status" value="2"/>
</dbReference>
<evidence type="ECO:0000256" key="3">
    <source>
        <dbReference type="ARBA" id="ARBA00012517"/>
    </source>
</evidence>
<dbReference type="Pfam" id="PF00122">
    <property type="entry name" value="E1-E2_ATPase"/>
    <property type="match status" value="1"/>
</dbReference>
<keyword evidence="6 23" id="KW-1003">Cell membrane</keyword>
<dbReference type="GO" id="GO:0055070">
    <property type="term" value="P:copper ion homeostasis"/>
    <property type="evidence" value="ECO:0007669"/>
    <property type="project" value="TreeGrafter"/>
</dbReference>
<dbReference type="InterPro" id="IPR044492">
    <property type="entry name" value="P_typ_ATPase_HD_dom"/>
</dbReference>
<dbReference type="GO" id="GO:0140581">
    <property type="term" value="F:P-type monovalent copper transporter activity"/>
    <property type="evidence" value="ECO:0007669"/>
    <property type="project" value="UniProtKB-EC"/>
</dbReference>
<keyword evidence="7" id="KW-0597">Phosphoprotein</keyword>
<evidence type="ECO:0000256" key="10">
    <source>
        <dbReference type="ARBA" id="ARBA00022737"/>
    </source>
</evidence>
<keyword evidence="11 23" id="KW-0547">Nucleotide-binding</keyword>
<dbReference type="PRINTS" id="PR00119">
    <property type="entry name" value="CATATPASE"/>
</dbReference>
<dbReference type="GO" id="GO:0005507">
    <property type="term" value="F:copper ion binding"/>
    <property type="evidence" value="ECO:0007669"/>
    <property type="project" value="InterPro"/>
</dbReference>
<evidence type="ECO:0000256" key="6">
    <source>
        <dbReference type="ARBA" id="ARBA00022475"/>
    </source>
</evidence>
<evidence type="ECO:0000256" key="9">
    <source>
        <dbReference type="ARBA" id="ARBA00022723"/>
    </source>
</evidence>
<comment type="subcellular location">
    <subcellularLocation>
        <location evidence="1">Cell membrane</location>
        <topology evidence="1">Multi-pass membrane protein</topology>
    </subcellularLocation>
</comment>
<dbReference type="PROSITE" id="PS01047">
    <property type="entry name" value="HMA_1"/>
    <property type="match status" value="2"/>
</dbReference>
<dbReference type="RefSeq" id="WP_053487192.1">
    <property type="nucleotide sequence ID" value="NZ_JACJHT010000001.1"/>
</dbReference>
<keyword evidence="19 23" id="KW-0472">Membrane</keyword>
<dbReference type="InterPro" id="IPR059000">
    <property type="entry name" value="ATPase_P-type_domA"/>
</dbReference>
<dbReference type="Pfam" id="PF00702">
    <property type="entry name" value="Hydrolase"/>
    <property type="match status" value="1"/>
</dbReference>
<organism evidence="25 26">
    <name type="scientific">Priestia aryabhattai</name>
    <name type="common">Bacillus aryabhattai</name>
    <dbReference type="NCBI Taxonomy" id="412384"/>
    <lineage>
        <taxon>Bacteria</taxon>
        <taxon>Bacillati</taxon>
        <taxon>Bacillota</taxon>
        <taxon>Bacilli</taxon>
        <taxon>Bacillales</taxon>
        <taxon>Bacillaceae</taxon>
        <taxon>Priestia</taxon>
    </lineage>
</organism>
<name>A0A7W3N9B0_PRIAR</name>
<dbReference type="InterPro" id="IPR001757">
    <property type="entry name" value="P_typ_ATPase"/>
</dbReference>
<evidence type="ECO:0000313" key="26">
    <source>
        <dbReference type="Proteomes" id="UP000543174"/>
    </source>
</evidence>
<dbReference type="PANTHER" id="PTHR43520">
    <property type="entry name" value="ATP7, ISOFORM B"/>
    <property type="match status" value="1"/>
</dbReference>
<accession>A0A7W3N9B0</accession>
<evidence type="ECO:0000259" key="24">
    <source>
        <dbReference type="PROSITE" id="PS50846"/>
    </source>
</evidence>
<dbReference type="InterPro" id="IPR017969">
    <property type="entry name" value="Heavy-metal-associated_CS"/>
</dbReference>
<gene>
    <name evidence="25" type="ORF">HNP21_001856</name>
</gene>
<dbReference type="Gene3D" id="3.40.1110.10">
    <property type="entry name" value="Calcium-transporting ATPase, cytoplasmic domain N"/>
    <property type="match status" value="1"/>
</dbReference>
<keyword evidence="12" id="KW-0187">Copper transport</keyword>
<evidence type="ECO:0000313" key="25">
    <source>
        <dbReference type="EMBL" id="MBA9038767.1"/>
    </source>
</evidence>
<keyword evidence="14" id="KW-0460">Magnesium</keyword>
<dbReference type="PRINTS" id="PR00942">
    <property type="entry name" value="CUATPASEI"/>
</dbReference>
<evidence type="ECO:0000256" key="4">
    <source>
        <dbReference type="ARBA" id="ARBA00015102"/>
    </source>
</evidence>
<evidence type="ECO:0000256" key="1">
    <source>
        <dbReference type="ARBA" id="ARBA00004651"/>
    </source>
</evidence>
<keyword evidence="8 23" id="KW-0812">Transmembrane</keyword>
<dbReference type="InterPro" id="IPR023214">
    <property type="entry name" value="HAD_sf"/>
</dbReference>
<keyword evidence="26" id="KW-1185">Reference proteome</keyword>
<feature type="transmembrane region" description="Helical" evidence="23">
    <location>
        <begin position="232"/>
        <end position="250"/>
    </location>
</feature>
<dbReference type="InterPro" id="IPR023299">
    <property type="entry name" value="ATPase_P-typ_cyto_dom_N"/>
</dbReference>
<dbReference type="Gene3D" id="2.70.150.10">
    <property type="entry name" value="Calcium-transporting ATPase, cytoplasmic transduction domain A"/>
    <property type="match status" value="1"/>
</dbReference>
<keyword evidence="9 23" id="KW-0479">Metal-binding</keyword>
<dbReference type="GO" id="GO:0005524">
    <property type="term" value="F:ATP binding"/>
    <property type="evidence" value="ECO:0007669"/>
    <property type="project" value="UniProtKB-UniRule"/>
</dbReference>
<dbReference type="EC" id="7.2.2.8" evidence="3"/>
<feature type="transmembrane region" description="Helical" evidence="23">
    <location>
        <begin position="757"/>
        <end position="774"/>
    </location>
</feature>
<evidence type="ECO:0000256" key="14">
    <source>
        <dbReference type="ARBA" id="ARBA00022842"/>
    </source>
</evidence>
<dbReference type="Gene3D" id="3.40.50.1000">
    <property type="entry name" value="HAD superfamily/HAD-like"/>
    <property type="match status" value="1"/>
</dbReference>
<protein>
    <recommendedName>
        <fullName evidence="4">Copper-exporting P-type ATPase</fullName>
        <ecNumber evidence="3">7.2.2.8</ecNumber>
    </recommendedName>
    <alternativeName>
        <fullName evidence="20">Copper-exporting P-type ATPase A</fullName>
    </alternativeName>
    <alternativeName>
        <fullName evidence="21">Cu(+)-exporting ATPase</fullName>
    </alternativeName>
</protein>
<dbReference type="SFLD" id="SFLDF00027">
    <property type="entry name" value="p-type_atpase"/>
    <property type="match status" value="1"/>
</dbReference>
<dbReference type="PROSITE" id="PS50846">
    <property type="entry name" value="HMA_2"/>
    <property type="match status" value="2"/>
</dbReference>
<keyword evidence="15" id="KW-1278">Translocase</keyword>
<feature type="transmembrane region" description="Helical" evidence="23">
    <location>
        <begin position="200"/>
        <end position="220"/>
    </location>
</feature>
<dbReference type="SFLD" id="SFLDS00003">
    <property type="entry name" value="Haloacid_Dehalogenase"/>
    <property type="match status" value="1"/>
</dbReference>
<dbReference type="Gene3D" id="3.30.70.100">
    <property type="match status" value="2"/>
</dbReference>
<dbReference type="GO" id="GO:0005886">
    <property type="term" value="C:plasma membrane"/>
    <property type="evidence" value="ECO:0007669"/>
    <property type="project" value="UniProtKB-SubCell"/>
</dbReference>
<dbReference type="GO" id="GO:0016887">
    <property type="term" value="F:ATP hydrolysis activity"/>
    <property type="evidence" value="ECO:0007669"/>
    <property type="project" value="InterPro"/>
</dbReference>
<evidence type="ECO:0000256" key="16">
    <source>
        <dbReference type="ARBA" id="ARBA00022989"/>
    </source>
</evidence>
<dbReference type="InterPro" id="IPR023298">
    <property type="entry name" value="ATPase_P-typ_TM_dom_sf"/>
</dbReference>
<dbReference type="SFLD" id="SFLDG00002">
    <property type="entry name" value="C1.7:_P-type_atpase_like"/>
    <property type="match status" value="1"/>
</dbReference>
<dbReference type="SUPFAM" id="SSF56784">
    <property type="entry name" value="HAD-like"/>
    <property type="match status" value="1"/>
</dbReference>
<dbReference type="AlphaFoldDB" id="A0A7W3N9B0"/>
<dbReference type="Proteomes" id="UP000543174">
    <property type="component" value="Unassembled WGS sequence"/>
</dbReference>
<keyword evidence="16 23" id="KW-1133">Transmembrane helix</keyword>
<feature type="transmembrane region" description="Helical" evidence="23">
    <location>
        <begin position="413"/>
        <end position="437"/>
    </location>
</feature>
<dbReference type="FunFam" id="3.30.70.100:FF:000005">
    <property type="entry name" value="Copper-exporting P-type ATPase A"/>
    <property type="match status" value="2"/>
</dbReference>
<feature type="transmembrane region" description="Helical" evidence="23">
    <location>
        <begin position="449"/>
        <end position="471"/>
    </location>
</feature>
<dbReference type="NCBIfam" id="TIGR01494">
    <property type="entry name" value="ATPase_P-type"/>
    <property type="match status" value="1"/>
</dbReference>
<keyword evidence="13 23" id="KW-0067">ATP-binding</keyword>
<feature type="transmembrane region" description="Helical" evidence="23">
    <location>
        <begin position="262"/>
        <end position="280"/>
    </location>
</feature>
<evidence type="ECO:0000256" key="2">
    <source>
        <dbReference type="ARBA" id="ARBA00006024"/>
    </source>
</evidence>
<dbReference type="NCBIfam" id="TIGR01512">
    <property type="entry name" value="ATPase-IB2_Cd"/>
    <property type="match status" value="1"/>
</dbReference>
<feature type="domain" description="HMA" evidence="24">
    <location>
        <begin position="74"/>
        <end position="140"/>
    </location>
</feature>
<evidence type="ECO:0000256" key="17">
    <source>
        <dbReference type="ARBA" id="ARBA00023008"/>
    </source>
</evidence>
<dbReference type="CDD" id="cd02094">
    <property type="entry name" value="P-type_ATPase_Cu-like"/>
    <property type="match status" value="1"/>
</dbReference>
<dbReference type="PANTHER" id="PTHR43520:SF8">
    <property type="entry name" value="P-TYPE CU(+) TRANSPORTER"/>
    <property type="match status" value="1"/>
</dbReference>
<dbReference type="InterPro" id="IPR018303">
    <property type="entry name" value="ATPase_P-typ_P_site"/>
</dbReference>
<evidence type="ECO:0000256" key="15">
    <source>
        <dbReference type="ARBA" id="ARBA00022967"/>
    </source>
</evidence>
<feature type="domain" description="HMA" evidence="24">
    <location>
        <begin position="6"/>
        <end position="72"/>
    </location>
</feature>
<comment type="catalytic activity">
    <reaction evidence="22">
        <text>Cu(+)(in) + ATP + H2O = Cu(+)(out) + ADP + phosphate + H(+)</text>
        <dbReference type="Rhea" id="RHEA:25792"/>
        <dbReference type="ChEBI" id="CHEBI:15377"/>
        <dbReference type="ChEBI" id="CHEBI:15378"/>
        <dbReference type="ChEBI" id="CHEBI:30616"/>
        <dbReference type="ChEBI" id="CHEBI:43474"/>
        <dbReference type="ChEBI" id="CHEBI:49552"/>
        <dbReference type="ChEBI" id="CHEBI:456216"/>
        <dbReference type="EC" id="7.2.2.8"/>
    </reaction>
</comment>
<proteinExistence type="inferred from homology"/>
<dbReference type="PRINTS" id="PR00943">
    <property type="entry name" value="CUATPASE"/>
</dbReference>
<dbReference type="NCBIfam" id="TIGR00003">
    <property type="entry name" value="copper ion binding protein"/>
    <property type="match status" value="2"/>
</dbReference>
<dbReference type="SUPFAM" id="SSF81665">
    <property type="entry name" value="Calcium ATPase, transmembrane domain M"/>
    <property type="match status" value="1"/>
</dbReference>
<keyword evidence="18" id="KW-0406">Ion transport</keyword>
<evidence type="ECO:0000256" key="22">
    <source>
        <dbReference type="ARBA" id="ARBA00049289"/>
    </source>
</evidence>
<evidence type="ECO:0000256" key="18">
    <source>
        <dbReference type="ARBA" id="ARBA00023065"/>
    </source>
</evidence>
<dbReference type="FunFam" id="2.70.150.10:FF:000020">
    <property type="entry name" value="Copper-exporting P-type ATPase A"/>
    <property type="match status" value="1"/>
</dbReference>
<dbReference type="SUPFAM" id="SSF55008">
    <property type="entry name" value="HMA, heavy metal-associated domain"/>
    <property type="match status" value="2"/>
</dbReference>
<dbReference type="NCBIfam" id="TIGR01525">
    <property type="entry name" value="ATPase-IB_hvy"/>
    <property type="match status" value="1"/>
</dbReference>
<dbReference type="SUPFAM" id="SSF81653">
    <property type="entry name" value="Calcium ATPase, transduction domain A"/>
    <property type="match status" value="1"/>
</dbReference>
<evidence type="ECO:0000256" key="12">
    <source>
        <dbReference type="ARBA" id="ARBA00022796"/>
    </source>
</evidence>
<evidence type="ECO:0000256" key="23">
    <source>
        <dbReference type="RuleBase" id="RU362081"/>
    </source>
</evidence>
<comment type="similarity">
    <text evidence="2 23">Belongs to the cation transport ATPase (P-type) (TC 3.A.3) family. Type IB subfamily.</text>
</comment>
<evidence type="ECO:0000256" key="21">
    <source>
        <dbReference type="ARBA" id="ARBA00033239"/>
    </source>
</evidence>
<evidence type="ECO:0000256" key="13">
    <source>
        <dbReference type="ARBA" id="ARBA00022840"/>
    </source>
</evidence>
<evidence type="ECO:0000256" key="19">
    <source>
        <dbReference type="ARBA" id="ARBA00023136"/>
    </source>
</evidence>
<keyword evidence="17" id="KW-0186">Copper</keyword>
<dbReference type="NCBIfam" id="TIGR01511">
    <property type="entry name" value="ATPase-IB1_Cu"/>
    <property type="match status" value="1"/>
</dbReference>
<dbReference type="EMBL" id="JACJHT010000001">
    <property type="protein sequence ID" value="MBA9038767.1"/>
    <property type="molecule type" value="Genomic_DNA"/>
</dbReference>
<evidence type="ECO:0000256" key="20">
    <source>
        <dbReference type="ARBA" id="ARBA00029719"/>
    </source>
</evidence>
<dbReference type="PROSITE" id="PS00154">
    <property type="entry name" value="ATPASE_E1_E2"/>
    <property type="match status" value="1"/>
</dbReference>
<sequence>MGDKQKEATLQITGMTCAACSNRIEKGLKKIEGVKEANVNLALERSTIIFDPSKTSPQVFEEKIEKLGYGVVSEKAEFAITGMTCAACSTRIEKGLNKLEGVTKASVNLALETASVEYSPSQIAPQDITQRVEKLGYGAKLKSEEKEEEQSYREKELGKQKGKFWFSLILSVPLLWAMVSHFTFTSFIPLPHMLMNPWVQLALATPVQFVVGKQFYVGAFKALRNKSANMDVLVALGTSAAYFYSLYSSLKSLGSSAHTDQLYYETSAILITLILLGKLFEANAKGRSSEAIKKMMGLQAKTAVVVRDGAEVEIPVEEVQKGEVIFIKPGEKVPVDGEIIEGQSALDESMLTGESVPVDKNVGDKVIGATLNKNGFLKIKATNIGKETALAQIIKVVEEAQGSKAPIQRLADYISGIFVPIVVGIALLTFFVWYIWIAPGEFAPALEKLIAVLVIACPCALGLATPTSIMAGSGRAAEFGILFKGGEHLEATHKIDTILLDKTGTVTNGTPELTDVRIAQGYKENELLQLVASAERLSEHPLAQALVAGIKNKGIEIQDPLSFEAIPGYGVKATVQERELLVGTRKLMNQYKVNIDTALEEMTNLEQEGKTAMLVALDGKYAGMLAVADTIKATSKEAVSRLKEMGLEVMMITGDNRQTAQAIAMQAGIEHVIAEVLPEGKAEEVKKLQQQGKKVAMVGDGINDAPALALADIGMAIGTGTDVAMEAADITLMRGDLMSIADAIEMSRKTISNIKQNLFWAMGYNTLGIPIAAVGLLAPWVAGAAMAFSSVSVVLNALRLQRVRL</sequence>